<accession>A0AAD3XEM0</accession>
<gene>
    <name evidence="1" type="ORF">Nepgr_003969</name>
</gene>
<keyword evidence="2" id="KW-1185">Reference proteome</keyword>
<reference evidence="1" key="1">
    <citation type="submission" date="2023-05" db="EMBL/GenBank/DDBJ databases">
        <title>Nepenthes gracilis genome sequencing.</title>
        <authorList>
            <person name="Fukushima K."/>
        </authorList>
    </citation>
    <scope>NUCLEOTIDE SEQUENCE</scope>
    <source>
        <strain evidence="1">SING2019-196</strain>
    </source>
</reference>
<organism evidence="1 2">
    <name type="scientific">Nepenthes gracilis</name>
    <name type="common">Slender pitcher plant</name>
    <dbReference type="NCBI Taxonomy" id="150966"/>
    <lineage>
        <taxon>Eukaryota</taxon>
        <taxon>Viridiplantae</taxon>
        <taxon>Streptophyta</taxon>
        <taxon>Embryophyta</taxon>
        <taxon>Tracheophyta</taxon>
        <taxon>Spermatophyta</taxon>
        <taxon>Magnoliopsida</taxon>
        <taxon>eudicotyledons</taxon>
        <taxon>Gunneridae</taxon>
        <taxon>Pentapetalae</taxon>
        <taxon>Caryophyllales</taxon>
        <taxon>Nepenthaceae</taxon>
        <taxon>Nepenthes</taxon>
    </lineage>
</organism>
<dbReference type="Proteomes" id="UP001279734">
    <property type="component" value="Unassembled WGS sequence"/>
</dbReference>
<dbReference type="EMBL" id="BSYO01000003">
    <property type="protein sequence ID" value="GMH02130.1"/>
    <property type="molecule type" value="Genomic_DNA"/>
</dbReference>
<dbReference type="AlphaFoldDB" id="A0AAD3XEM0"/>
<evidence type="ECO:0000313" key="2">
    <source>
        <dbReference type="Proteomes" id="UP001279734"/>
    </source>
</evidence>
<name>A0AAD3XEM0_NEPGR</name>
<evidence type="ECO:0000313" key="1">
    <source>
        <dbReference type="EMBL" id="GMH02130.1"/>
    </source>
</evidence>
<protein>
    <submittedName>
        <fullName evidence="1">Uncharacterized protein</fullName>
    </submittedName>
</protein>
<sequence length="97" mass="10912">MMGVKTAHWLFVIDHLCWFACCAWSCWRFENLDGGLLLDCCCLQLALLPVAEPLVVVLKMLIQLLLLSAHHLDSWRCGSAALAWVLAALAKYLSSYF</sequence>
<comment type="caution">
    <text evidence="1">The sequence shown here is derived from an EMBL/GenBank/DDBJ whole genome shotgun (WGS) entry which is preliminary data.</text>
</comment>
<proteinExistence type="predicted"/>